<comment type="caution">
    <text evidence="3">The sequence shown here is derived from an EMBL/GenBank/DDBJ whole genome shotgun (WGS) entry which is preliminary data.</text>
</comment>
<feature type="non-terminal residue" evidence="3">
    <location>
        <position position="322"/>
    </location>
</feature>
<evidence type="ECO:0000313" key="4">
    <source>
        <dbReference type="Proteomes" id="UP000183805"/>
    </source>
</evidence>
<name>A0ABY1GXT6_9GAMM</name>
<organism evidence="3 4">
    <name type="scientific">Pseudoalteromonas lipolytica</name>
    <dbReference type="NCBI Taxonomy" id="570156"/>
    <lineage>
        <taxon>Bacteria</taxon>
        <taxon>Pseudomonadati</taxon>
        <taxon>Pseudomonadota</taxon>
        <taxon>Gammaproteobacteria</taxon>
        <taxon>Alteromonadales</taxon>
        <taxon>Pseudoalteromonadaceae</taxon>
        <taxon>Pseudoalteromonas</taxon>
    </lineage>
</organism>
<dbReference type="Proteomes" id="UP000183805">
    <property type="component" value="Unassembled WGS sequence"/>
</dbReference>
<evidence type="ECO:0000256" key="2">
    <source>
        <dbReference type="SAM" id="SignalP"/>
    </source>
</evidence>
<proteinExistence type="predicted"/>
<keyword evidence="4" id="KW-1185">Reference proteome</keyword>
<protein>
    <submittedName>
        <fullName evidence="3">Uncharacterized protein</fullName>
    </submittedName>
</protein>
<keyword evidence="2" id="KW-0732">Signal</keyword>
<dbReference type="EMBL" id="FPAZ01000037">
    <property type="protein sequence ID" value="SFU03212.1"/>
    <property type="molecule type" value="Genomic_DNA"/>
</dbReference>
<evidence type="ECO:0000313" key="3">
    <source>
        <dbReference type="EMBL" id="SFU03212.1"/>
    </source>
</evidence>
<feature type="chain" id="PRO_5047389181" evidence="2">
    <location>
        <begin position="22"/>
        <end position="322"/>
    </location>
</feature>
<feature type="region of interest" description="Disordered" evidence="1">
    <location>
        <begin position="203"/>
        <end position="288"/>
    </location>
</feature>
<accession>A0ABY1GXT6</accession>
<feature type="compositionally biased region" description="Acidic residues" evidence="1">
    <location>
        <begin position="222"/>
        <end position="259"/>
    </location>
</feature>
<reference evidence="3 4" key="1">
    <citation type="submission" date="2016-10" db="EMBL/GenBank/DDBJ databases">
        <authorList>
            <person name="Varghese N."/>
            <person name="Submissions S."/>
        </authorList>
    </citation>
    <scope>NUCLEOTIDE SEQUENCE [LARGE SCALE GENOMIC DNA]</scope>
    <source>
        <strain evidence="3 4">CGMCC 1.8499</strain>
    </source>
</reference>
<sequence>MRLLIFILALTSAFFVPNSYSNETLPEDFRHPKGELWKEVYCHMTTSYTFKGINASLEMCIEVLQPQAEKKYGWQMSQPDAKCVGSLEGQSVKFECSHYNPNGNPPSGFYYGTARINGEEYVYSCPPDHAPEYDSVYPYSLSEPGFVCVKSSVLPDPDLDPDCPAPTDNDPFMFGTGQQQTICFNNPDGSQCSIQTDSNGGYYMPVSYGSQEPVACNPTDPDPTDPDPTDPDPTDPDPTDPDPTDPDPTDPDPTDPDPTDPDKTPDPDPSPEPDPTDNTDAPDVLPALNQINDNLHAINNNMNSGFQNNHERLDRVAKEIQI</sequence>
<evidence type="ECO:0000256" key="1">
    <source>
        <dbReference type="SAM" id="MobiDB-lite"/>
    </source>
</evidence>
<gene>
    <name evidence="3" type="ORF">SAMN04487854_1378</name>
</gene>
<feature type="signal peptide" evidence="2">
    <location>
        <begin position="1"/>
        <end position="21"/>
    </location>
</feature>